<dbReference type="AlphaFoldDB" id="A0A6L2ZMU0"/>
<protein>
    <submittedName>
        <fullName evidence="2">Transposase</fullName>
    </submittedName>
</protein>
<organism evidence="2 3">
    <name type="scientific">Candidatus Regiella insecticola</name>
    <dbReference type="NCBI Taxonomy" id="138073"/>
    <lineage>
        <taxon>Bacteria</taxon>
        <taxon>Pseudomonadati</taxon>
        <taxon>Pseudomonadota</taxon>
        <taxon>Gammaproteobacteria</taxon>
        <taxon>Enterobacterales</taxon>
        <taxon>Enterobacteriaceae</taxon>
        <taxon>aphid secondary symbionts</taxon>
        <taxon>Candidatus Regiella</taxon>
    </lineage>
</organism>
<dbReference type="InterPro" id="IPR012337">
    <property type="entry name" value="RNaseH-like_sf"/>
</dbReference>
<dbReference type="Proteomes" id="UP000504714">
    <property type="component" value="Unassembled WGS sequence"/>
</dbReference>
<evidence type="ECO:0000313" key="2">
    <source>
        <dbReference type="EMBL" id="GFN45508.1"/>
    </source>
</evidence>
<sequence length="112" mass="12724">MVTGLFGSLYADKGYISKTLLQQLKEKGVTLITRVRRNMKPVEHSEFDKAILRKRSLIETVFDQLKNMCQIEHTRHRSPQNFIVNLLGGIVAYCLTPSKPKLALHSSNIVSL</sequence>
<accession>A0A6L2ZMU0</accession>
<proteinExistence type="predicted"/>
<dbReference type="EMBL" id="BLXO01000001">
    <property type="protein sequence ID" value="GFN45508.1"/>
    <property type="molecule type" value="Genomic_DNA"/>
</dbReference>
<name>A0A6L2ZMU0_9ENTR</name>
<feature type="domain" description="Transposase DDE" evidence="1">
    <location>
        <begin position="1"/>
        <end position="78"/>
    </location>
</feature>
<gene>
    <name evidence="2" type="ORF">RINTU1_06940</name>
</gene>
<reference evidence="2 3" key="1">
    <citation type="submission" date="2020-06" db="EMBL/GenBank/DDBJ databases">
        <title>The genome sequence of Candidatus Regiella insecticola strain Tut.</title>
        <authorList>
            <person name="Nikoh N."/>
            <person name="Tsuchida T."/>
            <person name="Koga R."/>
            <person name="Oshima K."/>
            <person name="Hattori M."/>
            <person name="Fukatsu T."/>
        </authorList>
    </citation>
    <scope>NUCLEOTIDE SEQUENCE [LARGE SCALE GENOMIC DNA]</scope>
    <source>
        <strain evidence="2 3">Tut</strain>
    </source>
</reference>
<dbReference type="Pfam" id="PF13612">
    <property type="entry name" value="DDE_Tnp_1_3"/>
    <property type="match status" value="1"/>
</dbReference>
<dbReference type="SUPFAM" id="SSF53098">
    <property type="entry name" value="Ribonuclease H-like"/>
    <property type="match status" value="1"/>
</dbReference>
<evidence type="ECO:0000259" key="1">
    <source>
        <dbReference type="Pfam" id="PF13612"/>
    </source>
</evidence>
<comment type="caution">
    <text evidence="2">The sequence shown here is derived from an EMBL/GenBank/DDBJ whole genome shotgun (WGS) entry which is preliminary data.</text>
</comment>
<dbReference type="InterPro" id="IPR025668">
    <property type="entry name" value="Tnp_DDE_dom"/>
</dbReference>
<evidence type="ECO:0000313" key="3">
    <source>
        <dbReference type="Proteomes" id="UP000504714"/>
    </source>
</evidence>